<organism evidence="4 5">
    <name type="scientific">Denitromonas halophila</name>
    <dbReference type="NCBI Taxonomy" id="1629404"/>
    <lineage>
        <taxon>Bacteria</taxon>
        <taxon>Pseudomonadati</taxon>
        <taxon>Pseudomonadota</taxon>
        <taxon>Betaproteobacteria</taxon>
        <taxon>Rhodocyclales</taxon>
        <taxon>Zoogloeaceae</taxon>
        <taxon>Denitromonas</taxon>
    </lineage>
</organism>
<feature type="region of interest" description="Disordered" evidence="1">
    <location>
        <begin position="29"/>
        <end position="66"/>
    </location>
</feature>
<evidence type="ECO:0000313" key="3">
    <source>
        <dbReference type="EMBL" id="TVO58694.1"/>
    </source>
</evidence>
<protein>
    <recommendedName>
        <fullName evidence="7">Carboxypeptidase regulatory-like domain-containing protein</fullName>
    </recommendedName>
</protein>
<feature type="chain" id="PRO_5044617524" description="Carboxypeptidase regulatory-like domain-containing protein" evidence="2">
    <location>
        <begin position="29"/>
        <end position="145"/>
    </location>
</feature>
<dbReference type="InterPro" id="IPR006311">
    <property type="entry name" value="TAT_signal"/>
</dbReference>
<dbReference type="EMBL" id="VMNI01000003">
    <property type="protein sequence ID" value="TVO79289.1"/>
    <property type="molecule type" value="Genomic_DNA"/>
</dbReference>
<keyword evidence="6" id="KW-1185">Reference proteome</keyword>
<evidence type="ECO:0000256" key="2">
    <source>
        <dbReference type="SAM" id="SignalP"/>
    </source>
</evidence>
<feature type="compositionally biased region" description="Low complexity" evidence="1">
    <location>
        <begin position="29"/>
        <end position="48"/>
    </location>
</feature>
<dbReference type="RefSeq" id="WP_144176380.1">
    <property type="nucleotide sequence ID" value="NZ_VMNK01000003.1"/>
</dbReference>
<evidence type="ECO:0000313" key="6">
    <source>
        <dbReference type="Proteomes" id="UP000319502"/>
    </source>
</evidence>
<dbReference type="Proteomes" id="UP000318349">
    <property type="component" value="Unassembled WGS sequence"/>
</dbReference>
<dbReference type="PROSITE" id="PS51318">
    <property type="entry name" value="TAT"/>
    <property type="match status" value="1"/>
</dbReference>
<gene>
    <name evidence="4" type="ORF">FHP89_03640</name>
    <name evidence="3" type="ORF">FHP91_03250</name>
</gene>
<comment type="caution">
    <text evidence="4">The sequence shown here is derived from an EMBL/GenBank/DDBJ whole genome shotgun (WGS) entry which is preliminary data.</text>
</comment>
<dbReference type="EMBL" id="VMNK01000003">
    <property type="protein sequence ID" value="TVO58694.1"/>
    <property type="molecule type" value="Genomic_DNA"/>
</dbReference>
<accession>A0A557RPY5</accession>
<dbReference type="Proteomes" id="UP000319502">
    <property type="component" value="Unassembled WGS sequence"/>
</dbReference>
<evidence type="ECO:0008006" key="7">
    <source>
        <dbReference type="Google" id="ProtNLM"/>
    </source>
</evidence>
<name>A0A557RPY5_9RHOO</name>
<evidence type="ECO:0000313" key="5">
    <source>
        <dbReference type="Proteomes" id="UP000318349"/>
    </source>
</evidence>
<keyword evidence="2" id="KW-0732">Signal</keyword>
<reference evidence="5 6" key="1">
    <citation type="submission" date="2019-07" db="EMBL/GenBank/DDBJ databases">
        <title>The pathways for chlorine oxyanion respiration interact through the shared metabolite chlorate.</title>
        <authorList>
            <person name="Barnum T.P."/>
            <person name="Cheng Y."/>
            <person name="Hill K.A."/>
            <person name="Lucas L.N."/>
            <person name="Carlson H.K."/>
            <person name="Coates J.D."/>
        </authorList>
    </citation>
    <scope>NUCLEOTIDE SEQUENCE [LARGE SCALE GENOMIC DNA]</scope>
    <source>
        <strain evidence="4 5">SFB-1</strain>
        <strain evidence="3 6">SFB-3</strain>
    </source>
</reference>
<evidence type="ECO:0000256" key="1">
    <source>
        <dbReference type="SAM" id="MobiDB-lite"/>
    </source>
</evidence>
<proteinExistence type="predicted"/>
<feature type="signal peptide" evidence="2">
    <location>
        <begin position="1"/>
        <end position="28"/>
    </location>
</feature>
<feature type="compositionally biased region" description="Basic and acidic residues" evidence="1">
    <location>
        <begin position="52"/>
        <end position="61"/>
    </location>
</feature>
<dbReference type="AlphaFoldDB" id="A0A557RPY5"/>
<evidence type="ECO:0000313" key="4">
    <source>
        <dbReference type="EMBL" id="TVO79289.1"/>
    </source>
</evidence>
<sequence length="145" mass="15113">MTRRTESNVRKILSTAAMALAVPTAASAATTAAPAMTEKASVSSSAAKRSARQNEHDEAHPELFPLKLRPAASAGTEAAEKAIQVKVLDAAGRRILLARAHGNITLGPLPAGEYTLQLCSGTSMEEHALKLGAGKRGLLRYELGA</sequence>